<dbReference type="InterPro" id="IPR029058">
    <property type="entry name" value="AB_hydrolase_fold"/>
</dbReference>
<keyword evidence="3 6" id="KW-0378">Hydrolase</keyword>
<keyword evidence="2 4" id="KW-0732">Signal</keyword>
<protein>
    <submittedName>
        <fullName evidence="6">BAAT / Acyl-CoA thioester hydrolase C terminal</fullName>
    </submittedName>
</protein>
<feature type="domain" description="4-O-methyl-glucuronoyl methylesterase-like" evidence="5">
    <location>
        <begin position="567"/>
        <end position="741"/>
    </location>
</feature>
<dbReference type="InterPro" id="IPR054579">
    <property type="entry name" value="GCE-like_dom"/>
</dbReference>
<feature type="signal peptide" evidence="4">
    <location>
        <begin position="1"/>
        <end position="21"/>
    </location>
</feature>
<evidence type="ECO:0000259" key="5">
    <source>
        <dbReference type="Pfam" id="PF22244"/>
    </source>
</evidence>
<evidence type="ECO:0000313" key="7">
    <source>
        <dbReference type="Proteomes" id="UP000317593"/>
    </source>
</evidence>
<dbReference type="Gene3D" id="3.40.50.1820">
    <property type="entry name" value="alpha/beta hydrolase"/>
    <property type="match status" value="2"/>
</dbReference>
<organism evidence="6 7">
    <name type="scientific">Fodinibius sediminis</name>
    <dbReference type="NCBI Taxonomy" id="1214077"/>
    <lineage>
        <taxon>Bacteria</taxon>
        <taxon>Pseudomonadati</taxon>
        <taxon>Balneolota</taxon>
        <taxon>Balneolia</taxon>
        <taxon>Balneolales</taxon>
        <taxon>Balneolaceae</taxon>
        <taxon>Fodinibius</taxon>
    </lineage>
</organism>
<evidence type="ECO:0000256" key="1">
    <source>
        <dbReference type="ARBA" id="ARBA00022487"/>
    </source>
</evidence>
<evidence type="ECO:0000256" key="4">
    <source>
        <dbReference type="SAM" id="SignalP"/>
    </source>
</evidence>
<dbReference type="Pfam" id="PF22244">
    <property type="entry name" value="GCE_fung"/>
    <property type="match status" value="2"/>
</dbReference>
<dbReference type="SUPFAM" id="SSF53474">
    <property type="entry name" value="alpha/beta-Hydrolases"/>
    <property type="match status" value="2"/>
</dbReference>
<gene>
    <name evidence="6" type="ORF">SAMN06265218_10718</name>
</gene>
<feature type="chain" id="PRO_5022129008" evidence="4">
    <location>
        <begin position="22"/>
        <end position="774"/>
    </location>
</feature>
<keyword evidence="7" id="KW-1185">Reference proteome</keyword>
<dbReference type="InterPro" id="IPR050261">
    <property type="entry name" value="FrsA_esterase"/>
</dbReference>
<dbReference type="PANTHER" id="PTHR22946">
    <property type="entry name" value="DIENELACTONE HYDROLASE DOMAIN-CONTAINING PROTEIN-RELATED"/>
    <property type="match status" value="1"/>
</dbReference>
<proteinExistence type="predicted"/>
<name>A0A521CR11_9BACT</name>
<feature type="domain" description="4-O-methyl-glucuronoyl methylesterase-like" evidence="5">
    <location>
        <begin position="164"/>
        <end position="383"/>
    </location>
</feature>
<sequence>MMAKLSVQVLIIFFCSFFAGAYTTTVYGQSEEAARQQYLEQLQKVLSPDQDRISTALPPTPIDSTWTAWVERTGALPPNFGKMPSLPFLPDPLILDEGGENIPVETIEQWNKKRAWIKEQAQHWITGPVPPAPGNLRAELLEERQVGELTEQDVLLRFGPDHQAKLNITLLIPPGEGPFPVFLCPWKEDRYDWVQAAVRRGYIGVRFAGTDPKYGMPDDSETYIDTWWPEYDFTAIMRWAWSASRAIDYLHTQPFVNKKQIALTGLSRNGKAALWAAAYDKRIKAVVPISGGTGGEHPFRYTSDKYNNETIALLTRRRPHWLSQRLRFFVGREHKLPIDQNSLMALVAPRGLMLTSSITESAADPWGIEQAYRSAQTVYDFLGAEEKLAIDLRDGLHSPAARDMERYLDFFDYVFGRGNIKPDNKLYYDYTFSKWLGLSGEMIDPLEYESKGIDNILEGEGRKRINNTEQWEGKKAHIRSRVKWALGEEPPSVGPDKQPDYKRSVVGSPNVAESVGSERLSFGQLFYPADAEGEPLSDDLPVVVYLHEYTYSTGYLRLGDIINRFTEQGFAVYMYDQIGFGTRIEEGRLFYERFPNWSKMGRMVADVGWAIDELENMDYLNDDKIFVGGYALGGTVSLYSAALDERIAGVISASGFTPMRTDHPGKTAEGLYRYSHLHGLLPRLGFFIDNEDRIPYDYHEILASIAPRPLLVISPLWDQYASSDDVSQAVQEATKVYELYGAEGNITLFEPDDYNRLSPEMKDVMVDWVKKISE</sequence>
<dbReference type="EMBL" id="FXTH01000007">
    <property type="protein sequence ID" value="SMO61887.1"/>
    <property type="molecule type" value="Genomic_DNA"/>
</dbReference>
<reference evidence="6 7" key="1">
    <citation type="submission" date="2017-05" db="EMBL/GenBank/DDBJ databases">
        <authorList>
            <person name="Varghese N."/>
            <person name="Submissions S."/>
        </authorList>
    </citation>
    <scope>NUCLEOTIDE SEQUENCE [LARGE SCALE GENOMIC DNA]</scope>
    <source>
        <strain evidence="6 7">DSM 21194</strain>
    </source>
</reference>
<evidence type="ECO:0000256" key="3">
    <source>
        <dbReference type="ARBA" id="ARBA00022801"/>
    </source>
</evidence>
<keyword evidence="1" id="KW-0719">Serine esterase</keyword>
<evidence type="ECO:0000313" key="6">
    <source>
        <dbReference type="EMBL" id="SMO61887.1"/>
    </source>
</evidence>
<dbReference type="PANTHER" id="PTHR22946:SF9">
    <property type="entry name" value="POLYKETIDE TRANSFERASE AF380"/>
    <property type="match status" value="1"/>
</dbReference>
<dbReference type="GO" id="GO:0052689">
    <property type="term" value="F:carboxylic ester hydrolase activity"/>
    <property type="evidence" value="ECO:0007669"/>
    <property type="project" value="UniProtKB-KW"/>
</dbReference>
<accession>A0A521CR11</accession>
<dbReference type="AlphaFoldDB" id="A0A521CR11"/>
<dbReference type="Proteomes" id="UP000317593">
    <property type="component" value="Unassembled WGS sequence"/>
</dbReference>
<evidence type="ECO:0000256" key="2">
    <source>
        <dbReference type="ARBA" id="ARBA00022729"/>
    </source>
</evidence>
<dbReference type="OrthoDB" id="9809261at2"/>
<dbReference type="RefSeq" id="WP_142714279.1">
    <property type="nucleotide sequence ID" value="NZ_FXTH01000007.1"/>
</dbReference>